<protein>
    <recommendedName>
        <fullName evidence="2">Ankyrin repeat protein</fullName>
    </recommendedName>
</protein>
<accession>H2EFG2</accession>
<reference evidence="1" key="1">
    <citation type="submission" date="2011-10" db="EMBL/GenBank/DDBJ databases">
        <title>Provirophages and transpovirons: unique mobilome of giant viruses.</title>
        <authorList>
            <person name="Desnues C."/>
            <person name="LaScola B."/>
            <person name="Yutin N."/>
            <person name="Fournous G."/>
            <person name="Koonin E."/>
            <person name="Raoult D."/>
        </authorList>
    </citation>
    <scope>NUCLEOTIDE SEQUENCE</scope>
    <source>
        <strain evidence="1">Mv13-mv</strain>
    </source>
</reference>
<evidence type="ECO:0008006" key="2">
    <source>
        <dbReference type="Google" id="ProtNLM"/>
    </source>
</evidence>
<dbReference type="InterPro" id="IPR036770">
    <property type="entry name" value="Ankyrin_rpt-contain_sf"/>
</dbReference>
<evidence type="ECO:0000313" key="1">
    <source>
        <dbReference type="EMBL" id="AEX63227.1"/>
    </source>
</evidence>
<dbReference type="SUPFAM" id="SSF48403">
    <property type="entry name" value="Ankyrin repeat"/>
    <property type="match status" value="1"/>
</dbReference>
<gene>
    <name evidence="1" type="ORF">mv_L1025</name>
</gene>
<proteinExistence type="predicted"/>
<dbReference type="EMBL" id="JN885999">
    <property type="protein sequence ID" value="AEX63227.1"/>
    <property type="molecule type" value="Genomic_DNA"/>
</dbReference>
<sequence length="169" mass="20360">MEFNLITTLIEISNLNNLDMFDYVLEEIIVMHDKLINHYDKNKLIHLEYNDRVKKLLFDHAILEDYDYLVEQLISDGIDFNKYFNEYRIHNILENDCVKIIELLLDKKIIPENKINYYFKDSYNYVVEIVDSFIMYGADYEKYGKDIMLRAKRMGNTGVVKYMKNLLNQ</sequence>
<organism evidence="1">
    <name type="scientific">Moumouvirus sp. 'Monve'</name>
    <dbReference type="NCBI Taxonomy" id="1128131"/>
    <lineage>
        <taxon>Viruses</taxon>
        <taxon>Varidnaviria</taxon>
        <taxon>Bamfordvirae</taxon>
        <taxon>Nucleocytoviricota</taxon>
        <taxon>Megaviricetes</taxon>
        <taxon>Imitervirales</taxon>
        <taxon>Mimiviridae</taxon>
        <taxon>Megamimivirinae</taxon>
        <taxon>Moumouvirus</taxon>
    </lineage>
</organism>
<name>H2EFG2_9VIRU</name>